<organism evidence="2 3">
    <name type="scientific">Sutterella seckii</name>
    <dbReference type="NCBI Taxonomy" id="1944635"/>
    <lineage>
        <taxon>Bacteria</taxon>
        <taxon>Pseudomonadati</taxon>
        <taxon>Pseudomonadota</taxon>
        <taxon>Betaproteobacteria</taxon>
        <taxon>Burkholderiales</taxon>
        <taxon>Sutterellaceae</taxon>
        <taxon>Sutterella</taxon>
    </lineage>
</organism>
<feature type="transmembrane region" description="Helical" evidence="1">
    <location>
        <begin position="134"/>
        <end position="161"/>
    </location>
</feature>
<name>A0A6I1EJS3_9BURK</name>
<evidence type="ECO:0000256" key="1">
    <source>
        <dbReference type="SAM" id="Phobius"/>
    </source>
</evidence>
<dbReference type="AlphaFoldDB" id="A0A6I1EJS3"/>
<reference evidence="2 3" key="1">
    <citation type="submission" date="2019-10" db="EMBL/GenBank/DDBJ databases">
        <title>Genome diversity of Sutterella seckii.</title>
        <authorList>
            <person name="Chaplin A.V."/>
            <person name="Sokolova S.R."/>
            <person name="Mosin K.A."/>
            <person name="Ivanova E.L."/>
            <person name="Kochetkova T.O."/>
            <person name="Goltsov A.Y."/>
            <person name="Trofimov D.Y."/>
            <person name="Efimov B.A."/>
        </authorList>
    </citation>
    <scope>NUCLEOTIDE SEQUENCE [LARGE SCALE GENOMIC DNA]</scope>
    <source>
        <strain evidence="2 3">ASD393</strain>
    </source>
</reference>
<protein>
    <submittedName>
        <fullName evidence="2">Uncharacterized protein</fullName>
    </submittedName>
</protein>
<accession>A0A6I1EJS3</accession>
<evidence type="ECO:0000313" key="3">
    <source>
        <dbReference type="Proteomes" id="UP000430564"/>
    </source>
</evidence>
<dbReference type="Proteomes" id="UP000430564">
    <property type="component" value="Unassembled WGS sequence"/>
</dbReference>
<proteinExistence type="predicted"/>
<keyword evidence="1" id="KW-0812">Transmembrane</keyword>
<evidence type="ECO:0000313" key="2">
    <source>
        <dbReference type="EMBL" id="KAB7660728.1"/>
    </source>
</evidence>
<dbReference type="RefSeq" id="WP_152158179.1">
    <property type="nucleotide sequence ID" value="NZ_WEHX01000026.1"/>
</dbReference>
<comment type="caution">
    <text evidence="2">The sequence shown here is derived from an EMBL/GenBank/DDBJ whole genome shotgun (WGS) entry which is preliminary data.</text>
</comment>
<dbReference type="OrthoDB" id="9927149at2"/>
<keyword evidence="1" id="KW-1133">Transmembrane helix</keyword>
<sequence length="162" mass="17848">MTVLPPGVPEEKRCYRVRGPYLLEGDNSPPDGLELIAESDFCIDVIAGHLGKEEWTRRLEMALDALGANALTDCSSPEKKRLRGRPALVVRMNRFGDESAASLRASFRPRKGSIDLTNFVLPKEPIDRGRILRVVLLSFGAFLGILLLFILAGVLLTLLFAS</sequence>
<keyword evidence="1" id="KW-0472">Membrane</keyword>
<gene>
    <name evidence="2" type="ORF">GBM95_05540</name>
</gene>
<dbReference type="EMBL" id="WEHX01000026">
    <property type="protein sequence ID" value="KAB7660728.1"/>
    <property type="molecule type" value="Genomic_DNA"/>
</dbReference>